<reference evidence="5 6" key="1">
    <citation type="submission" date="2014-11" db="EMBL/GenBank/DDBJ databases">
        <title>Genomics and ecophysiology of heterotrophic nitrogen fixing bacteria isolated from estuarine surface water.</title>
        <authorList>
            <person name="Bentzon-Tilia M."/>
            <person name="Severin I."/>
            <person name="Hansen L.H."/>
            <person name="Riemann L."/>
        </authorList>
    </citation>
    <scope>NUCLEOTIDE SEQUENCE [LARGE SCALE GENOMIC DNA]</scope>
    <source>
        <strain evidence="5 6">BAL398</strain>
    </source>
</reference>
<dbReference type="PROSITE" id="PS00041">
    <property type="entry name" value="HTH_ARAC_FAMILY_1"/>
    <property type="match status" value="1"/>
</dbReference>
<comment type="caution">
    <text evidence="5">The sequence shown here is derived from an EMBL/GenBank/DDBJ whole genome shotgun (WGS) entry which is preliminary data.</text>
</comment>
<dbReference type="GO" id="GO:0043565">
    <property type="term" value="F:sequence-specific DNA binding"/>
    <property type="evidence" value="ECO:0007669"/>
    <property type="project" value="InterPro"/>
</dbReference>
<dbReference type="PANTHER" id="PTHR46796:SF6">
    <property type="entry name" value="ARAC SUBFAMILY"/>
    <property type="match status" value="1"/>
</dbReference>
<sequence length="340" mass="37562">MQSNSREQCLTVNAGSGQHRLAAWREALGATATIEIDAAIVATFEGEFRTRVIGPLMAVRLCSDTFRFIRSEDMASQIQRDNVFINLCESGRMVGTSNGRQVSVGPGEVILSRHGGTQNLAIQDATWFGLILPMEFVDAQMRWTRGHEGKVFGAATTEAVLLGHLMRAMLELPDPISDRDAKRMVALTIAHLTACFGAPAPNAGTGKKARCVDAVAIRRFLAQHIGDRQLGPEIVCKRFSLSRSSLYRMFNDSGGIQAMILAMRLRAVHRDIASGRFPDQPLSGIAERRGVTDIRSFRRVFVKEFGYTPSDLRTRSAHDPSLTDWSHAEATADIERWFQS</sequence>
<accession>A0A0D7EW05</accession>
<protein>
    <recommendedName>
        <fullName evidence="4">HTH araC/xylS-type domain-containing protein</fullName>
    </recommendedName>
</protein>
<organism evidence="5 6">
    <name type="scientific">Rhodopseudomonas palustris</name>
    <dbReference type="NCBI Taxonomy" id="1076"/>
    <lineage>
        <taxon>Bacteria</taxon>
        <taxon>Pseudomonadati</taxon>
        <taxon>Pseudomonadota</taxon>
        <taxon>Alphaproteobacteria</taxon>
        <taxon>Hyphomicrobiales</taxon>
        <taxon>Nitrobacteraceae</taxon>
        <taxon>Rhodopseudomonas</taxon>
    </lineage>
</organism>
<dbReference type="InterPro" id="IPR018060">
    <property type="entry name" value="HTH_AraC"/>
</dbReference>
<evidence type="ECO:0000256" key="2">
    <source>
        <dbReference type="ARBA" id="ARBA00023125"/>
    </source>
</evidence>
<dbReference type="InterPro" id="IPR018062">
    <property type="entry name" value="HTH_AraC-typ_CS"/>
</dbReference>
<evidence type="ECO:0000259" key="4">
    <source>
        <dbReference type="PROSITE" id="PS01124"/>
    </source>
</evidence>
<dbReference type="SMART" id="SM00342">
    <property type="entry name" value="HTH_ARAC"/>
    <property type="match status" value="1"/>
</dbReference>
<feature type="domain" description="HTH araC/xylS-type" evidence="4">
    <location>
        <begin position="215"/>
        <end position="315"/>
    </location>
</feature>
<dbReference type="GO" id="GO:0003700">
    <property type="term" value="F:DNA-binding transcription factor activity"/>
    <property type="evidence" value="ECO:0007669"/>
    <property type="project" value="InterPro"/>
</dbReference>
<evidence type="ECO:0000313" key="5">
    <source>
        <dbReference type="EMBL" id="KIZ44973.1"/>
    </source>
</evidence>
<gene>
    <name evidence="5" type="ORF">OO17_08730</name>
</gene>
<dbReference type="EMBL" id="JXXE01000170">
    <property type="protein sequence ID" value="KIZ44973.1"/>
    <property type="molecule type" value="Genomic_DNA"/>
</dbReference>
<dbReference type="AlphaFoldDB" id="A0A0D7EW05"/>
<dbReference type="SUPFAM" id="SSF46689">
    <property type="entry name" value="Homeodomain-like"/>
    <property type="match status" value="1"/>
</dbReference>
<proteinExistence type="predicted"/>
<dbReference type="InterPro" id="IPR050204">
    <property type="entry name" value="AraC_XylS_family_regulators"/>
</dbReference>
<evidence type="ECO:0000313" key="6">
    <source>
        <dbReference type="Proteomes" id="UP000032515"/>
    </source>
</evidence>
<dbReference type="Gene3D" id="1.10.10.60">
    <property type="entry name" value="Homeodomain-like"/>
    <property type="match status" value="1"/>
</dbReference>
<evidence type="ECO:0000256" key="3">
    <source>
        <dbReference type="ARBA" id="ARBA00023163"/>
    </source>
</evidence>
<dbReference type="PANTHER" id="PTHR46796">
    <property type="entry name" value="HTH-TYPE TRANSCRIPTIONAL ACTIVATOR RHAS-RELATED"/>
    <property type="match status" value="1"/>
</dbReference>
<dbReference type="InterPro" id="IPR009057">
    <property type="entry name" value="Homeodomain-like_sf"/>
</dbReference>
<dbReference type="Proteomes" id="UP000032515">
    <property type="component" value="Unassembled WGS sequence"/>
</dbReference>
<dbReference type="Pfam" id="PF12833">
    <property type="entry name" value="HTH_18"/>
    <property type="match status" value="1"/>
</dbReference>
<keyword evidence="3" id="KW-0804">Transcription</keyword>
<dbReference type="PATRIC" id="fig|1076.23.peg.1058"/>
<keyword evidence="1" id="KW-0805">Transcription regulation</keyword>
<name>A0A0D7EW05_RHOPL</name>
<keyword evidence="2" id="KW-0238">DNA-binding</keyword>
<dbReference type="PROSITE" id="PS01124">
    <property type="entry name" value="HTH_ARAC_FAMILY_2"/>
    <property type="match status" value="1"/>
</dbReference>
<evidence type="ECO:0000256" key="1">
    <source>
        <dbReference type="ARBA" id="ARBA00023015"/>
    </source>
</evidence>